<feature type="region of interest" description="Disordered" evidence="1">
    <location>
        <begin position="592"/>
        <end position="687"/>
    </location>
</feature>
<evidence type="ECO:0000313" key="3">
    <source>
        <dbReference type="EMBL" id="KAF2154865.1"/>
    </source>
</evidence>
<feature type="compositionally biased region" description="Polar residues" evidence="1">
    <location>
        <begin position="472"/>
        <end position="483"/>
    </location>
</feature>
<sequence>MSAFFGARAPELVPEHVNDLNIKSATQRKMPLHERSLSDLNKTNNGKPTIRLVNSNSENDSPGVYGKTALPTKPAHILKPGKAKDQIYIDVPDTDARPSSRDGYTAVPNRPSNKKANRISISTTHSNADTLVADSLFSPVSQRFSVDLSHKSQNPHFDAMPELPEQSSDYAAQFTSDDGPDIPELPSSVPDRPRHMAHSSSCYSNSPWDDLRPPTPPRMRRRSSSSGLGFVVSPISERAEDSLYGPAAKPSKDSMVSGSTQERGTPHIIRYMNSSESIQPQYASVRPAPHHARSMSSLWSAESVDAENIAPLHIPRKRAHMHSGSLNSHPSLSRLGAGGLSTIHSDAEAGTSSWTTQQSPPVGGQSWPRRRRAATSSSYSGSLSTPRLTQGVKPSSSYDSMSSDLPSSDSAVPEPLFSSSAPLPQKPFEPSSNHYSTELDDTIGELQAPPLKEKRSGYFLKKRSNSELRPGSKQSNHSAAETDRWSTGSFIFPQWAKYFYTGKSALMSANPSRVTLAGPPYSHTAEISHVTLAGPPYAMMNASTRSLDLNRPQLRHQHSRTETIETFMTRPESSQSNWETIYTESPASRVVNNIFRSRGRPRSQTDIRPVSRAGSSQSPVRHRKTLSVYSGPSTGPNSPEIEQIPRAPRHSTRVSLRHPLKQNPAANKTARKMSVRTQKSNTSHARATTPWLRSYSSFPHLVQNARLAQTFSAWHVPSIDEPFPAEILGRGNRQIVCFCLGFLFPPLWMLAAVLPLPHCGWRQDEQGGNVTEKPRPEAAVGLDLEVDEQWGWEDERKFLKARWWRNLNRIMSVVGVGILAAIITLAVLASRG</sequence>
<feature type="compositionally biased region" description="Polar residues" evidence="1">
    <location>
        <begin position="350"/>
        <end position="360"/>
    </location>
</feature>
<keyword evidence="2" id="KW-0472">Membrane</keyword>
<evidence type="ECO:0000313" key="4">
    <source>
        <dbReference type="Proteomes" id="UP000799439"/>
    </source>
</evidence>
<accession>A0A9P4J6A1</accession>
<keyword evidence="2" id="KW-0812">Transmembrane</keyword>
<evidence type="ECO:0000256" key="2">
    <source>
        <dbReference type="SAM" id="Phobius"/>
    </source>
</evidence>
<comment type="caution">
    <text evidence="3">The sequence shown here is derived from an EMBL/GenBank/DDBJ whole genome shotgun (WGS) entry which is preliminary data.</text>
</comment>
<feature type="transmembrane region" description="Helical" evidence="2">
    <location>
        <begin position="735"/>
        <end position="756"/>
    </location>
</feature>
<reference evidence="3" key="1">
    <citation type="journal article" date="2020" name="Stud. Mycol.">
        <title>101 Dothideomycetes genomes: a test case for predicting lifestyles and emergence of pathogens.</title>
        <authorList>
            <person name="Haridas S."/>
            <person name="Albert R."/>
            <person name="Binder M."/>
            <person name="Bloem J."/>
            <person name="Labutti K."/>
            <person name="Salamov A."/>
            <person name="Andreopoulos B."/>
            <person name="Baker S."/>
            <person name="Barry K."/>
            <person name="Bills G."/>
            <person name="Bluhm B."/>
            <person name="Cannon C."/>
            <person name="Castanera R."/>
            <person name="Culley D."/>
            <person name="Daum C."/>
            <person name="Ezra D."/>
            <person name="Gonzalez J."/>
            <person name="Henrissat B."/>
            <person name="Kuo A."/>
            <person name="Liang C."/>
            <person name="Lipzen A."/>
            <person name="Lutzoni F."/>
            <person name="Magnuson J."/>
            <person name="Mondo S."/>
            <person name="Nolan M."/>
            <person name="Ohm R."/>
            <person name="Pangilinan J."/>
            <person name="Park H.-J."/>
            <person name="Ramirez L."/>
            <person name="Alfaro M."/>
            <person name="Sun H."/>
            <person name="Tritt A."/>
            <person name="Yoshinaga Y."/>
            <person name="Zwiers L.-H."/>
            <person name="Turgeon B."/>
            <person name="Goodwin S."/>
            <person name="Spatafora J."/>
            <person name="Crous P."/>
            <person name="Grigoriev I."/>
        </authorList>
    </citation>
    <scope>NUCLEOTIDE SEQUENCE</scope>
    <source>
        <strain evidence="3">CBS 260.36</strain>
    </source>
</reference>
<protein>
    <recommendedName>
        <fullName evidence="5">Serine-rich protein</fullName>
    </recommendedName>
</protein>
<feature type="compositionally biased region" description="Polar residues" evidence="1">
    <location>
        <begin position="198"/>
        <end position="207"/>
    </location>
</feature>
<dbReference type="Proteomes" id="UP000799439">
    <property type="component" value="Unassembled WGS sequence"/>
</dbReference>
<feature type="region of interest" description="Disordered" evidence="1">
    <location>
        <begin position="94"/>
        <end position="115"/>
    </location>
</feature>
<feature type="region of interest" description="Disordered" evidence="1">
    <location>
        <begin position="38"/>
        <end position="70"/>
    </location>
</feature>
<dbReference type="EMBL" id="ML996083">
    <property type="protein sequence ID" value="KAF2154865.1"/>
    <property type="molecule type" value="Genomic_DNA"/>
</dbReference>
<gene>
    <name evidence="3" type="ORF">K461DRAFT_266218</name>
</gene>
<feature type="region of interest" description="Disordered" evidence="1">
    <location>
        <begin position="320"/>
        <end position="483"/>
    </location>
</feature>
<proteinExistence type="predicted"/>
<keyword evidence="4" id="KW-1185">Reference proteome</keyword>
<feature type="compositionally biased region" description="Low complexity" evidence="1">
    <location>
        <begin position="395"/>
        <end position="410"/>
    </location>
</feature>
<feature type="region of interest" description="Disordered" evidence="1">
    <location>
        <begin position="171"/>
        <end position="227"/>
    </location>
</feature>
<feature type="compositionally biased region" description="Low complexity" evidence="1">
    <location>
        <begin position="374"/>
        <end position="388"/>
    </location>
</feature>
<keyword evidence="2" id="KW-1133">Transmembrane helix</keyword>
<feature type="compositionally biased region" description="Polar residues" evidence="1">
    <location>
        <begin position="38"/>
        <end position="60"/>
    </location>
</feature>
<dbReference type="AlphaFoldDB" id="A0A9P4J6A1"/>
<feature type="compositionally biased region" description="Polar residues" evidence="1">
    <location>
        <begin position="675"/>
        <end position="686"/>
    </location>
</feature>
<feature type="transmembrane region" description="Helical" evidence="2">
    <location>
        <begin position="810"/>
        <end position="829"/>
    </location>
</feature>
<name>A0A9P4J6A1_9PEZI</name>
<evidence type="ECO:0000256" key="1">
    <source>
        <dbReference type="SAM" id="MobiDB-lite"/>
    </source>
</evidence>
<feature type="compositionally biased region" description="Basic residues" evidence="1">
    <location>
        <begin position="647"/>
        <end position="660"/>
    </location>
</feature>
<evidence type="ECO:0008006" key="5">
    <source>
        <dbReference type="Google" id="ProtNLM"/>
    </source>
</evidence>
<feature type="compositionally biased region" description="Polar residues" evidence="1">
    <location>
        <begin position="627"/>
        <end position="637"/>
    </location>
</feature>
<organism evidence="3 4">
    <name type="scientific">Myriangium duriaei CBS 260.36</name>
    <dbReference type="NCBI Taxonomy" id="1168546"/>
    <lineage>
        <taxon>Eukaryota</taxon>
        <taxon>Fungi</taxon>
        <taxon>Dikarya</taxon>
        <taxon>Ascomycota</taxon>
        <taxon>Pezizomycotina</taxon>
        <taxon>Dothideomycetes</taxon>
        <taxon>Dothideomycetidae</taxon>
        <taxon>Myriangiales</taxon>
        <taxon>Myriangiaceae</taxon>
        <taxon>Myriangium</taxon>
    </lineage>
</organism>
<dbReference type="OrthoDB" id="4153178at2759"/>